<dbReference type="Pfam" id="PF04020">
    <property type="entry name" value="Phage_holin_4_2"/>
    <property type="match status" value="1"/>
</dbReference>
<keyword evidence="1" id="KW-1133">Transmembrane helix</keyword>
<dbReference type="InterPro" id="IPR007165">
    <property type="entry name" value="Phage_holin_4_2"/>
</dbReference>
<keyword evidence="1" id="KW-0812">Transmembrane</keyword>
<organism evidence="2">
    <name type="scientific">uncultured bacterium</name>
    <name type="common">gcode 4</name>
    <dbReference type="NCBI Taxonomy" id="1234023"/>
    <lineage>
        <taxon>Bacteria</taxon>
        <taxon>environmental samples</taxon>
    </lineage>
</organism>
<evidence type="ECO:0008006" key="3">
    <source>
        <dbReference type="Google" id="ProtNLM"/>
    </source>
</evidence>
<feature type="transmembrane region" description="Helical" evidence="1">
    <location>
        <begin position="32"/>
        <end position="55"/>
    </location>
</feature>
<comment type="caution">
    <text evidence="2">The sequence shown here is derived from an EMBL/GenBank/DDBJ whole genome shotgun (WGS) entry which is preliminary data.</text>
</comment>
<protein>
    <recommendedName>
        <fullName evidence="3">Phage holin family protein</fullName>
    </recommendedName>
</protein>
<name>K2FWH6_9BACT</name>
<gene>
    <name evidence="2" type="ORF">ACD_4C00364G0001</name>
</gene>
<feature type="transmembrane region" description="Helical" evidence="1">
    <location>
        <begin position="7"/>
        <end position="26"/>
    </location>
</feature>
<dbReference type="EMBL" id="AMFJ01000880">
    <property type="protein sequence ID" value="EKE26232.1"/>
    <property type="molecule type" value="Genomic_DNA"/>
</dbReference>
<keyword evidence="1" id="KW-0472">Membrane</keyword>
<feature type="transmembrane region" description="Helical" evidence="1">
    <location>
        <begin position="62"/>
        <end position="82"/>
    </location>
</feature>
<reference evidence="2" key="1">
    <citation type="journal article" date="2012" name="Science">
        <title>Fermentation, hydrogen, and sulfur metabolism in multiple uncultivated bacterial phyla.</title>
        <authorList>
            <person name="Wrighton K.C."/>
            <person name="Thomas B.C."/>
            <person name="Sharon I."/>
            <person name="Miller C.S."/>
            <person name="Castelle C.J."/>
            <person name="VerBerkmoes N.C."/>
            <person name="Wilkins M.J."/>
            <person name="Hettich R.L."/>
            <person name="Lipton M.S."/>
            <person name="Williams K.H."/>
            <person name="Long P.E."/>
            <person name="Banfield J.F."/>
        </authorList>
    </citation>
    <scope>NUCLEOTIDE SEQUENCE [LARGE SCALE GENOMIC DNA]</scope>
</reference>
<dbReference type="PANTHER" id="PTHR37309:SF1">
    <property type="entry name" value="SLR0284 PROTEIN"/>
    <property type="match status" value="1"/>
</dbReference>
<sequence>MGIIINLLITAIAVIITAYILPWVTIAGFLSAFWVALVLWLVNAFIKPILIFLTLPINILTIWLFTLVINAIIILFVSEIVPGFKVNWFWWALIFSIILSIVNSILYSIFP</sequence>
<dbReference type="PANTHER" id="PTHR37309">
    <property type="entry name" value="SLR0284 PROTEIN"/>
    <property type="match status" value="1"/>
</dbReference>
<evidence type="ECO:0000313" key="2">
    <source>
        <dbReference type="EMBL" id="EKE26232.1"/>
    </source>
</evidence>
<evidence type="ECO:0000256" key="1">
    <source>
        <dbReference type="SAM" id="Phobius"/>
    </source>
</evidence>
<dbReference type="AlphaFoldDB" id="K2FWH6"/>
<feature type="transmembrane region" description="Helical" evidence="1">
    <location>
        <begin position="88"/>
        <end position="110"/>
    </location>
</feature>
<accession>K2FWH6</accession>
<proteinExistence type="predicted"/>